<accession>A0AAN4KMI1</accession>
<proteinExistence type="predicted"/>
<dbReference type="PANTHER" id="PTHR43308:SF1">
    <property type="entry name" value="OUTER MEMBRANE PROTEIN ALPHA"/>
    <property type="match status" value="1"/>
</dbReference>
<feature type="chain" id="PRO_5043034947" evidence="2">
    <location>
        <begin position="27"/>
        <end position="325"/>
    </location>
</feature>
<feature type="signal peptide" evidence="2">
    <location>
        <begin position="1"/>
        <end position="26"/>
    </location>
</feature>
<dbReference type="Proteomes" id="UP000013487">
    <property type="component" value="Unassembled WGS sequence"/>
</dbReference>
<dbReference type="EMBL" id="ARXZ02000030">
    <property type="protein sequence ID" value="ERH97532.1"/>
    <property type="molecule type" value="Genomic_DNA"/>
</dbReference>
<dbReference type="Pfam" id="PF00395">
    <property type="entry name" value="SLH"/>
    <property type="match status" value="3"/>
</dbReference>
<evidence type="ECO:0000313" key="5">
    <source>
        <dbReference type="Proteomes" id="UP000013487"/>
    </source>
</evidence>
<evidence type="ECO:0000259" key="3">
    <source>
        <dbReference type="PROSITE" id="PS51272"/>
    </source>
</evidence>
<evidence type="ECO:0000313" key="4">
    <source>
        <dbReference type="EMBL" id="ERH97532.1"/>
    </source>
</evidence>
<dbReference type="RefSeq" id="WP_021036216.1">
    <property type="nucleotide sequence ID" value="NZ_ARXZ02000030.1"/>
</dbReference>
<evidence type="ECO:0000256" key="1">
    <source>
        <dbReference type="ARBA" id="ARBA00022729"/>
    </source>
</evidence>
<dbReference type="InterPro" id="IPR001119">
    <property type="entry name" value="SLH_dom"/>
</dbReference>
<dbReference type="InterPro" id="IPR051465">
    <property type="entry name" value="Cell_Envelope_Struct_Comp"/>
</dbReference>
<organism evidence="4 5">
    <name type="scientific">Bacillus thuringiensis T01-328</name>
    <dbReference type="NCBI Taxonomy" id="1324966"/>
    <lineage>
        <taxon>Bacteria</taxon>
        <taxon>Bacillati</taxon>
        <taxon>Bacillota</taxon>
        <taxon>Bacilli</taxon>
        <taxon>Bacillales</taxon>
        <taxon>Bacillaceae</taxon>
        <taxon>Bacillus</taxon>
        <taxon>Bacillus cereus group</taxon>
    </lineage>
</organism>
<dbReference type="PANTHER" id="PTHR43308">
    <property type="entry name" value="OUTER MEMBRANE PROTEIN ALPHA-RELATED"/>
    <property type="match status" value="1"/>
</dbReference>
<keyword evidence="1 2" id="KW-0732">Signal</keyword>
<name>A0AAN4KMI1_BACTU</name>
<reference evidence="4 5" key="1">
    <citation type="journal article" date="2013" name="Genome Announc.">
        <title>Draft Genome Sequence of Bacillus thuringiensis var. thuringiensis Strain T01-328, a Brazilian Isolate That Produces a Soluble Pesticide Protein, Cry1Ia.</title>
        <authorList>
            <person name="Varani A.M."/>
            <person name="Lemos M.V."/>
            <person name="Fernandes C.C."/>
            <person name="Lemos E.G."/>
            <person name="Alves E.C."/>
            <person name="Desiderio J.A."/>
        </authorList>
    </citation>
    <scope>NUCLEOTIDE SEQUENCE [LARGE SCALE GENOMIC DNA]</scope>
    <source>
        <strain evidence="4 5">T01-328</strain>
    </source>
</reference>
<dbReference type="PROSITE" id="PS51272">
    <property type="entry name" value="SLH"/>
    <property type="match status" value="3"/>
</dbReference>
<sequence>MKIKNLIATGLLATTLLGATTTHAQARFNDVPQGHWSEGAINYLADKDIVYGYGNGAYGFGDRVTRGQVASIMARYFNLPSNESTTQFSDIKGHMFEKEIKAISKANIMIGDGTDKFRPDATLTRYEMSRVLQHAFDLAIKGNMPFNDIPNNHWAKDSVQALYGNGVTDGIERNQYGGDHSVTREQFAKFMYNAIFKDQNKKPEENKQSDIDKIKRIAVENGFFPKENHYTYNIGGPEGDSMFDVMHLYLNGGSEWEVKMFVFNGNPAVNKPSKEILDILVPTKSNELWKIVNNKGPKRQEFEMDGRTVVVERDSVLSILIGYKK</sequence>
<feature type="domain" description="SLH" evidence="3">
    <location>
        <begin position="88"/>
        <end position="141"/>
    </location>
</feature>
<dbReference type="AlphaFoldDB" id="A0AAN4KMI1"/>
<feature type="domain" description="SLH" evidence="3">
    <location>
        <begin position="24"/>
        <end position="87"/>
    </location>
</feature>
<feature type="domain" description="SLH" evidence="3">
    <location>
        <begin position="142"/>
        <end position="205"/>
    </location>
</feature>
<evidence type="ECO:0000256" key="2">
    <source>
        <dbReference type="SAM" id="SignalP"/>
    </source>
</evidence>
<protein>
    <submittedName>
        <fullName evidence="4">Parasporal protein</fullName>
    </submittedName>
</protein>
<comment type="caution">
    <text evidence="4">The sequence shown here is derived from an EMBL/GenBank/DDBJ whole genome shotgun (WGS) entry which is preliminary data.</text>
</comment>
<gene>
    <name evidence="4" type="ORF">BTCBT_006377</name>
</gene>